<dbReference type="Proteomes" id="UP000194127">
    <property type="component" value="Unassembled WGS sequence"/>
</dbReference>
<feature type="compositionally biased region" description="Polar residues" evidence="1">
    <location>
        <begin position="485"/>
        <end position="505"/>
    </location>
</feature>
<evidence type="ECO:0000313" key="2">
    <source>
        <dbReference type="EMBL" id="OSX66822.1"/>
    </source>
</evidence>
<dbReference type="EMBL" id="KZ110591">
    <property type="protein sequence ID" value="OSX66822.1"/>
    <property type="molecule type" value="Genomic_DNA"/>
</dbReference>
<feature type="region of interest" description="Disordered" evidence="1">
    <location>
        <begin position="214"/>
        <end position="233"/>
    </location>
</feature>
<feature type="compositionally biased region" description="Polar residues" evidence="1">
    <location>
        <begin position="1192"/>
        <end position="1204"/>
    </location>
</feature>
<feature type="compositionally biased region" description="Basic and acidic residues" evidence="1">
    <location>
        <begin position="617"/>
        <end position="635"/>
    </location>
</feature>
<feature type="region of interest" description="Disordered" evidence="1">
    <location>
        <begin position="482"/>
        <end position="596"/>
    </location>
</feature>
<evidence type="ECO:0000256" key="1">
    <source>
        <dbReference type="SAM" id="MobiDB-lite"/>
    </source>
</evidence>
<organism evidence="2 3">
    <name type="scientific">Postia placenta MAD-698-R-SB12</name>
    <dbReference type="NCBI Taxonomy" id="670580"/>
    <lineage>
        <taxon>Eukaryota</taxon>
        <taxon>Fungi</taxon>
        <taxon>Dikarya</taxon>
        <taxon>Basidiomycota</taxon>
        <taxon>Agaricomycotina</taxon>
        <taxon>Agaricomycetes</taxon>
        <taxon>Polyporales</taxon>
        <taxon>Adustoporiaceae</taxon>
        <taxon>Rhodonia</taxon>
    </lineage>
</organism>
<feature type="compositionally biased region" description="Polar residues" evidence="1">
    <location>
        <begin position="396"/>
        <end position="415"/>
    </location>
</feature>
<name>A0A1X6NE97_9APHY</name>
<dbReference type="GeneID" id="36333309"/>
<feature type="region of interest" description="Disordered" evidence="1">
    <location>
        <begin position="1181"/>
        <end position="1204"/>
    </location>
</feature>
<protein>
    <submittedName>
        <fullName evidence="2">Uncharacterized protein</fullName>
    </submittedName>
</protein>
<feature type="compositionally biased region" description="Low complexity" evidence="1">
    <location>
        <begin position="575"/>
        <end position="585"/>
    </location>
</feature>
<proteinExistence type="predicted"/>
<dbReference type="OrthoDB" id="10292883at2759"/>
<feature type="region of interest" description="Disordered" evidence="1">
    <location>
        <begin position="356"/>
        <end position="381"/>
    </location>
</feature>
<feature type="region of interest" description="Disordered" evidence="1">
    <location>
        <begin position="445"/>
        <end position="468"/>
    </location>
</feature>
<feature type="region of interest" description="Disordered" evidence="1">
    <location>
        <begin position="712"/>
        <end position="754"/>
    </location>
</feature>
<feature type="compositionally biased region" description="Polar residues" evidence="1">
    <location>
        <begin position="744"/>
        <end position="754"/>
    </location>
</feature>
<feature type="region of interest" description="Disordered" evidence="1">
    <location>
        <begin position="240"/>
        <end position="264"/>
    </location>
</feature>
<reference evidence="2 3" key="1">
    <citation type="submission" date="2017-04" db="EMBL/GenBank/DDBJ databases">
        <title>Genome Sequence of the Model Brown-Rot Fungus Postia placenta SB12.</title>
        <authorList>
            <consortium name="DOE Joint Genome Institute"/>
            <person name="Gaskell J."/>
            <person name="Kersten P."/>
            <person name="Larrondo L.F."/>
            <person name="Canessa P."/>
            <person name="Martinez D."/>
            <person name="Hibbett D."/>
            <person name="Schmoll M."/>
            <person name="Kubicek C.P."/>
            <person name="Martinez A.T."/>
            <person name="Yadav J."/>
            <person name="Master E."/>
            <person name="Magnuson J.K."/>
            <person name="James T."/>
            <person name="Yaver D."/>
            <person name="Berka R."/>
            <person name="Labutti K."/>
            <person name="Lipzen A."/>
            <person name="Aerts A."/>
            <person name="Barry K."/>
            <person name="Henrissat B."/>
            <person name="Blanchette R."/>
            <person name="Grigoriev I."/>
            <person name="Cullen D."/>
        </authorList>
    </citation>
    <scope>NUCLEOTIDE SEQUENCE [LARGE SCALE GENOMIC DNA]</scope>
    <source>
        <strain evidence="2 3">MAD-698-R-SB12</strain>
    </source>
</reference>
<feature type="region of interest" description="Disordered" evidence="1">
    <location>
        <begin position="608"/>
        <end position="635"/>
    </location>
</feature>
<feature type="compositionally biased region" description="Low complexity" evidence="1">
    <location>
        <begin position="1282"/>
        <end position="1307"/>
    </location>
</feature>
<feature type="region of interest" description="Disordered" evidence="1">
    <location>
        <begin position="1280"/>
        <end position="1307"/>
    </location>
</feature>
<dbReference type="STRING" id="670580.A0A1X6NE97"/>
<accession>A0A1X6NE97</accession>
<feature type="region of interest" description="Disordered" evidence="1">
    <location>
        <begin position="50"/>
        <end position="80"/>
    </location>
</feature>
<gene>
    <name evidence="2" type="ORF">POSPLADRAFT_1175515</name>
</gene>
<dbReference type="RefSeq" id="XP_024343616.1">
    <property type="nucleotide sequence ID" value="XM_024488360.1"/>
</dbReference>
<sequence>MTTAKSMSAVTRMIRPRTRIAPQAGRAHPRVAYWPRSGWLWLAALPGIDGRSMSSSDRQRDAEKPKPRPHEPSESQNCRIPRVTVIERVAAVRELAQRSRTHVEPHSVLTCRPSEKSGAHSKIEIRIRPSAGSSLAYDTSPLSAPLSRTPANPLRALIPRRPYFGDGLKSARRRVRPGPLWVVLRRGVIDDKLEVADGGTNTAVLAVREAVLRSGRPQSGGRPGDVGRRDSRDNGLYLIEERRRVRDNQGGSANGRAHLPDRTWQSLSISETQHTRQGALEHSPGSPGSWLFDTCITTRVPEGPQRVFLFLRRALPFPLLYFPVPFPFSLAVAARRADAHRAVPATSPSFVTARVGAANSNTPSSSDEDAHLTSPVASPQPGPIAQSFFFAVPDRSSWSSNDQEPASDSDVSSAANLAGWGSGRRMSVEGNPVNRVQMRSVMQPMLPTRGPSRAASPRQRNHRRSSMATEYAYSAGIATEEELASPTSSINEHNPFGTPTDTPRNSIYGGQAPNLAAAANAALGDKKTPPSAYSFPFQSHPGNPDPGLSVPGRRTSAESLRSRTAPPGMGAPLSPNVTNATNNNPLTPPGSAMGTKRRRCHVIWSQRDDSAGGMQETTHRDVHDDSRGNAQPDTRRVEKRLAGRRAWTIADAFTQPVGTRYHSACPHSCTALSTRVAPQANMICSRSCVSVRDTSTSPLHCFARRPLSRIPGRPSSGLHATQKPAAQPAAWSKRARAPVEARPMTTSAERSTQCEMEDVPVVFSTPPSRTHCERADHGNHSDQMGVSMSARLGELRTGLRAEPDARPPYTRAVLRACTGRSRVRVGDGQHRGFHIQPARAPSNCGGGQHLRLIRGLLLIDGNGNSDSDSSYRPRRYEPCRCGAGNEQFSVHMHLTANVTLLYMIPLAEPELTEYRNTLASPAKETRVVKGVPSKLCDRHPLSQMMSIAMSVNIMATIKAKVHLSLSLSVIALRMMANGRKHVFGFQWDAASGSQVDESTDGGEMLCQAGSRWLVWSQDPPPDACKCVVTPTKEPRIEKPIDGSSEPISLAWNGSAPHTARASVSACSKGIKFCGQMLVPAHAAAHGLTFSALHSASSSTPRVLAVGVPGSKTIMTRDKDLHGTISRCAPLDIVGNISACGRKHFDDGAPGGFCRRDDGPAITLECASRDPERAAALTDLNAGDSDEDAPQTLAAQASDSVSTSTLQRFTSNRRVAGGHLPRDHAALPHAALVQEHPWVAVVRHIVQDRALLRKQLACVVRTSGRVYGHCFCASVMSLSRPGRQQQPSPARAQEQAPAPAHAQHPPRDLVLAVPAPVRARDAPPPRGAEDAGHWSDRRRCFSAQRLDAGASGGVATLSARSAAGCVKGAVRAQSRGGSERIGHGARAFGHGESATAHNGSARCFAPRAASSPPPRNTGLGRVVLTGGSACAKRSGRHRAEAVRGGELTGRGARASGHGASANARNGNTRCCAPGQDPLWQRAPLRTQSASVAAVCALASRTGWDGAAQRLCPDAQRWTRSRRTDQGRRVLLRCASDSARSMLTGRARRTESAGGGTVAGRWRARRERWAGQREYYRTRLVLYEH</sequence>
<feature type="compositionally biased region" description="Low complexity" evidence="1">
    <location>
        <begin position="512"/>
        <end position="523"/>
    </location>
</feature>
<feature type="compositionally biased region" description="Basic and acidic residues" evidence="1">
    <location>
        <begin position="57"/>
        <end position="73"/>
    </location>
</feature>
<evidence type="ECO:0000313" key="3">
    <source>
        <dbReference type="Proteomes" id="UP000194127"/>
    </source>
</evidence>
<feature type="region of interest" description="Disordered" evidence="1">
    <location>
        <begin position="396"/>
        <end position="428"/>
    </location>
</feature>
<keyword evidence="3" id="KW-1185">Reference proteome</keyword>